<dbReference type="AlphaFoldDB" id="A0A1B6E2U2"/>
<dbReference type="SMART" id="SM00868">
    <property type="entry name" value="zf-AD"/>
    <property type="match status" value="1"/>
</dbReference>
<gene>
    <name evidence="13" type="ORF">g.8729</name>
</gene>
<dbReference type="InterPro" id="IPR039355">
    <property type="entry name" value="Transcription_factor_GATA"/>
</dbReference>
<evidence type="ECO:0000256" key="4">
    <source>
        <dbReference type="ARBA" id="ARBA00022833"/>
    </source>
</evidence>
<evidence type="ECO:0000256" key="5">
    <source>
        <dbReference type="ARBA" id="ARBA00023015"/>
    </source>
</evidence>
<dbReference type="PROSITE" id="PS50114">
    <property type="entry name" value="GATA_ZN_FINGER_2"/>
    <property type="match status" value="1"/>
</dbReference>
<feature type="domain" description="ZAD" evidence="12">
    <location>
        <begin position="10"/>
        <end position="85"/>
    </location>
</feature>
<dbReference type="GO" id="GO:0008270">
    <property type="term" value="F:zinc ion binding"/>
    <property type="evidence" value="ECO:0007669"/>
    <property type="project" value="UniProtKB-UniRule"/>
</dbReference>
<accession>A0A1B6E2U2</accession>
<keyword evidence="6" id="KW-0804">Transcription</keyword>
<feature type="binding site" evidence="9">
    <location>
        <position position="12"/>
    </location>
    <ligand>
        <name>Zn(2+)</name>
        <dbReference type="ChEBI" id="CHEBI:29105"/>
    </ligand>
</feature>
<feature type="region of interest" description="Disordered" evidence="10">
    <location>
        <begin position="518"/>
        <end position="557"/>
    </location>
</feature>
<dbReference type="SUPFAM" id="SSF57716">
    <property type="entry name" value="Glucocorticoid receptor-like (DNA-binding domain)"/>
    <property type="match status" value="2"/>
</dbReference>
<sequence>MPNVPDKFYELCRLCLSCSGVKLSIFDDEGTQRNYPLKIMTCLSILVSEQDKLPSNICESCTFKLDLFHEFKENCRKSEIILKRYITNSDYMSKDAQEYLNGIAALASRDPIPKKVEDCRNEHEMKEDTIEQINIDQTNGILDDKMCDDIDSDDEGVLRIAESEPETSYSTQDDCKIEDDDMTGKSRHIKSEVMSEEDTRSVDEALMQECLTHQIDGEGAKINTNSVKSESNSLLRSLMSGAPLNSRIPPPHGAYSKENEVLTNRTNLPTPVVQFNTEVGNHNKVDSRQSSGRRKQSCPLRATEVPFLNQSAPSYPLHNNNGSYNGVTITPVDPYSRSREAISRLLEAAHYTEREERGSGSPDTAGEGAEADAEEDIEEVEVSGGEDQTNSSWCGAAVFRPGRQPSLAKRVDLACSNCGTRTTTIWRRNPLGEMVCNACGLYYKLHNVNRPVTMRRDTIHTRRRRPKGDKPPRSSKKANSSECTSGGNSGSEECDDMLVALRRQIQPHLMLAALQQSSSYALAQQQTQQQQQQMHHVRSFKTESNDEAPLNLVAGGQ</sequence>
<dbReference type="InterPro" id="IPR012934">
    <property type="entry name" value="Znf_AD"/>
</dbReference>
<dbReference type="InterPro" id="IPR013088">
    <property type="entry name" value="Znf_NHR/GATA"/>
</dbReference>
<feature type="binding site" evidence="9">
    <location>
        <position position="58"/>
    </location>
    <ligand>
        <name>Zn(2+)</name>
        <dbReference type="ChEBI" id="CHEBI:29105"/>
    </ligand>
</feature>
<evidence type="ECO:0000256" key="8">
    <source>
        <dbReference type="PROSITE-ProRule" id="PRU00094"/>
    </source>
</evidence>
<dbReference type="GO" id="GO:0045165">
    <property type="term" value="P:cell fate commitment"/>
    <property type="evidence" value="ECO:0007669"/>
    <property type="project" value="TreeGrafter"/>
</dbReference>
<evidence type="ECO:0000256" key="7">
    <source>
        <dbReference type="ARBA" id="ARBA00023242"/>
    </source>
</evidence>
<feature type="region of interest" description="Disordered" evidence="10">
    <location>
        <begin position="350"/>
        <end position="389"/>
    </location>
</feature>
<feature type="compositionally biased region" description="Low complexity" evidence="10">
    <location>
        <begin position="518"/>
        <end position="533"/>
    </location>
</feature>
<dbReference type="PROSITE" id="PS51915">
    <property type="entry name" value="ZAD"/>
    <property type="match status" value="1"/>
</dbReference>
<dbReference type="PROSITE" id="PS00344">
    <property type="entry name" value="GATA_ZN_FINGER_1"/>
    <property type="match status" value="1"/>
</dbReference>
<keyword evidence="4 9" id="KW-0862">Zinc</keyword>
<comment type="subcellular location">
    <subcellularLocation>
        <location evidence="1">Nucleus</location>
    </subcellularLocation>
</comment>
<organism evidence="13">
    <name type="scientific">Clastoptera arizonana</name>
    <name type="common">Arizona spittle bug</name>
    <dbReference type="NCBI Taxonomy" id="38151"/>
    <lineage>
        <taxon>Eukaryota</taxon>
        <taxon>Metazoa</taxon>
        <taxon>Ecdysozoa</taxon>
        <taxon>Arthropoda</taxon>
        <taxon>Hexapoda</taxon>
        <taxon>Insecta</taxon>
        <taxon>Pterygota</taxon>
        <taxon>Neoptera</taxon>
        <taxon>Paraneoptera</taxon>
        <taxon>Hemiptera</taxon>
        <taxon>Auchenorrhyncha</taxon>
        <taxon>Cercopoidea</taxon>
        <taxon>Clastopteridae</taxon>
        <taxon>Clastoptera</taxon>
    </lineage>
</organism>
<evidence type="ECO:0000259" key="11">
    <source>
        <dbReference type="PROSITE" id="PS50114"/>
    </source>
</evidence>
<evidence type="ECO:0000256" key="10">
    <source>
        <dbReference type="SAM" id="MobiDB-lite"/>
    </source>
</evidence>
<dbReference type="GO" id="GO:0000981">
    <property type="term" value="F:DNA-binding transcription factor activity, RNA polymerase II-specific"/>
    <property type="evidence" value="ECO:0007669"/>
    <property type="project" value="TreeGrafter"/>
</dbReference>
<dbReference type="Gene3D" id="3.30.50.10">
    <property type="entry name" value="Erythroid Transcription Factor GATA-1, subunit A"/>
    <property type="match status" value="1"/>
</dbReference>
<evidence type="ECO:0000313" key="13">
    <source>
        <dbReference type="EMBL" id="JAS32250.1"/>
    </source>
</evidence>
<keyword evidence="7" id="KW-0539">Nucleus</keyword>
<feature type="region of interest" description="Disordered" evidence="10">
    <location>
        <begin position="454"/>
        <end position="491"/>
    </location>
</feature>
<dbReference type="PANTHER" id="PTHR10071">
    <property type="entry name" value="TRANSCRIPTION FACTOR GATA FAMILY MEMBER"/>
    <property type="match status" value="1"/>
</dbReference>
<feature type="binding site" evidence="9">
    <location>
        <position position="15"/>
    </location>
    <ligand>
        <name>Zn(2+)</name>
        <dbReference type="ChEBI" id="CHEBI:29105"/>
    </ligand>
</feature>
<dbReference type="Pfam" id="PF00320">
    <property type="entry name" value="GATA"/>
    <property type="match status" value="1"/>
</dbReference>
<feature type="domain" description="GATA-type" evidence="11">
    <location>
        <begin position="409"/>
        <end position="462"/>
    </location>
</feature>
<keyword evidence="3 8" id="KW-0863">Zinc-finger</keyword>
<dbReference type="EMBL" id="GEDC01005048">
    <property type="protein sequence ID" value="JAS32250.1"/>
    <property type="molecule type" value="Transcribed_RNA"/>
</dbReference>
<proteinExistence type="predicted"/>
<evidence type="ECO:0000256" key="2">
    <source>
        <dbReference type="ARBA" id="ARBA00022723"/>
    </source>
</evidence>
<keyword evidence="5" id="KW-0805">Transcription regulation</keyword>
<protein>
    <submittedName>
        <fullName evidence="13">Uncharacterized protein</fullName>
    </submittedName>
</protein>
<dbReference type="GO" id="GO:0005634">
    <property type="term" value="C:nucleus"/>
    <property type="evidence" value="ECO:0007669"/>
    <property type="project" value="UniProtKB-SubCell"/>
</dbReference>
<evidence type="ECO:0000256" key="9">
    <source>
        <dbReference type="PROSITE-ProRule" id="PRU01263"/>
    </source>
</evidence>
<dbReference type="SMART" id="SM00401">
    <property type="entry name" value="ZnF_GATA"/>
    <property type="match status" value="1"/>
</dbReference>
<dbReference type="FunFam" id="3.30.50.10:FF:000002">
    <property type="entry name" value="Gata transcription factor gatad"/>
    <property type="match status" value="1"/>
</dbReference>
<evidence type="ECO:0000256" key="1">
    <source>
        <dbReference type="ARBA" id="ARBA00004123"/>
    </source>
</evidence>
<dbReference type="InterPro" id="IPR000679">
    <property type="entry name" value="Znf_GATA"/>
</dbReference>
<dbReference type="Pfam" id="PF07776">
    <property type="entry name" value="zf-AD"/>
    <property type="match status" value="1"/>
</dbReference>
<evidence type="ECO:0000256" key="6">
    <source>
        <dbReference type="ARBA" id="ARBA00023163"/>
    </source>
</evidence>
<name>A0A1B6E2U2_9HEMI</name>
<dbReference type="Gene3D" id="3.40.1800.20">
    <property type="match status" value="1"/>
</dbReference>
<feature type="binding site" evidence="9">
    <location>
        <position position="61"/>
    </location>
    <ligand>
        <name>Zn(2+)</name>
        <dbReference type="ChEBI" id="CHEBI:29105"/>
    </ligand>
</feature>
<dbReference type="GO" id="GO:0045944">
    <property type="term" value="P:positive regulation of transcription by RNA polymerase II"/>
    <property type="evidence" value="ECO:0007669"/>
    <property type="project" value="TreeGrafter"/>
</dbReference>
<feature type="region of interest" description="Disordered" evidence="10">
    <location>
        <begin position="163"/>
        <end position="184"/>
    </location>
</feature>
<evidence type="ECO:0000256" key="3">
    <source>
        <dbReference type="ARBA" id="ARBA00022771"/>
    </source>
</evidence>
<dbReference type="PRINTS" id="PR00619">
    <property type="entry name" value="GATAZNFINGER"/>
</dbReference>
<evidence type="ECO:0000259" key="12">
    <source>
        <dbReference type="PROSITE" id="PS51915"/>
    </source>
</evidence>
<dbReference type="CDD" id="cd00202">
    <property type="entry name" value="ZnF_GATA"/>
    <property type="match status" value="1"/>
</dbReference>
<feature type="compositionally biased region" description="Acidic residues" evidence="10">
    <location>
        <begin position="369"/>
        <end position="381"/>
    </location>
</feature>
<dbReference type="PANTHER" id="PTHR10071:SF337">
    <property type="entry name" value="GATA-BINDING FACTOR A"/>
    <property type="match status" value="1"/>
</dbReference>
<reference evidence="13" key="1">
    <citation type="submission" date="2015-12" db="EMBL/GenBank/DDBJ databases">
        <title>De novo transcriptome assembly of four potential Pierce s Disease insect vectors from Arizona vineyards.</title>
        <authorList>
            <person name="Tassone E.E."/>
        </authorList>
    </citation>
    <scope>NUCLEOTIDE SEQUENCE</scope>
</reference>
<keyword evidence="2 9" id="KW-0479">Metal-binding</keyword>
<dbReference type="GO" id="GO:0000978">
    <property type="term" value="F:RNA polymerase II cis-regulatory region sequence-specific DNA binding"/>
    <property type="evidence" value="ECO:0007669"/>
    <property type="project" value="TreeGrafter"/>
</dbReference>
<dbReference type="GO" id="GO:0000122">
    <property type="term" value="P:negative regulation of transcription by RNA polymerase II"/>
    <property type="evidence" value="ECO:0007669"/>
    <property type="project" value="TreeGrafter"/>
</dbReference>